<comment type="caution">
    <text evidence="1">The sequence shown here is derived from an EMBL/GenBank/DDBJ whole genome shotgun (WGS) entry which is preliminary data.</text>
</comment>
<dbReference type="EMBL" id="AWWV01000280">
    <property type="protein sequence ID" value="OMP12209.1"/>
    <property type="molecule type" value="Genomic_DNA"/>
</dbReference>
<evidence type="ECO:0000313" key="2">
    <source>
        <dbReference type="Proteomes" id="UP000188268"/>
    </source>
</evidence>
<accession>A0A1R3KYW6</accession>
<name>A0A1R3KYW6_COCAP</name>
<protein>
    <submittedName>
        <fullName evidence="1">Uncharacterized protein</fullName>
    </submittedName>
</protein>
<keyword evidence="2" id="KW-1185">Reference proteome</keyword>
<organism evidence="1 2">
    <name type="scientific">Corchorus capsularis</name>
    <name type="common">Jute</name>
    <dbReference type="NCBI Taxonomy" id="210143"/>
    <lineage>
        <taxon>Eukaryota</taxon>
        <taxon>Viridiplantae</taxon>
        <taxon>Streptophyta</taxon>
        <taxon>Embryophyta</taxon>
        <taxon>Tracheophyta</taxon>
        <taxon>Spermatophyta</taxon>
        <taxon>Magnoliopsida</taxon>
        <taxon>eudicotyledons</taxon>
        <taxon>Gunneridae</taxon>
        <taxon>Pentapetalae</taxon>
        <taxon>rosids</taxon>
        <taxon>malvids</taxon>
        <taxon>Malvales</taxon>
        <taxon>Malvaceae</taxon>
        <taxon>Grewioideae</taxon>
        <taxon>Apeibeae</taxon>
        <taxon>Corchorus</taxon>
    </lineage>
</organism>
<sequence>MRHFLKEISHAVVLEPCLSAFGAGRTCNFPTEFVESRLFDERVATGLSILVGRSSPYDNDGLIGFGGLKGRRELVAWHTRRKAHECPCCVLRCFQRSGRPRTGLHLCGHCSSLRHVRWDCVVDYCLALCESMRCADCAKENCGQMKCAFLNHGRFARAASTSCTGIALLLRRIDSQPWRLLRICAPEASKGCVSSPISIRVLSLPPRAPLHVPPVPFADVVPFRGHQ</sequence>
<dbReference type="Gramene" id="OMP12209">
    <property type="protein sequence ID" value="OMP12209"/>
    <property type="gene ID" value="CCACVL1_00076"/>
</dbReference>
<evidence type="ECO:0000313" key="1">
    <source>
        <dbReference type="EMBL" id="OMP12209.1"/>
    </source>
</evidence>
<dbReference type="AlphaFoldDB" id="A0A1R3KYW6"/>
<proteinExistence type="predicted"/>
<reference evidence="1 2" key="1">
    <citation type="submission" date="2013-09" db="EMBL/GenBank/DDBJ databases">
        <title>Corchorus capsularis genome sequencing.</title>
        <authorList>
            <person name="Alam M."/>
            <person name="Haque M.S."/>
            <person name="Islam M.S."/>
            <person name="Emdad E.M."/>
            <person name="Islam M.M."/>
            <person name="Ahmed B."/>
            <person name="Halim A."/>
            <person name="Hossen Q.M.M."/>
            <person name="Hossain M.Z."/>
            <person name="Ahmed R."/>
            <person name="Khan M.M."/>
            <person name="Islam R."/>
            <person name="Rashid M.M."/>
            <person name="Khan S.A."/>
            <person name="Rahman M.S."/>
            <person name="Alam M."/>
        </authorList>
    </citation>
    <scope>NUCLEOTIDE SEQUENCE [LARGE SCALE GENOMIC DNA]</scope>
    <source>
        <strain evidence="2">cv. CVL-1</strain>
        <tissue evidence="1">Whole seedling</tissue>
    </source>
</reference>
<dbReference type="Proteomes" id="UP000188268">
    <property type="component" value="Unassembled WGS sequence"/>
</dbReference>
<gene>
    <name evidence="1" type="ORF">CCACVL1_00076</name>
</gene>